<dbReference type="GO" id="GO:0016020">
    <property type="term" value="C:membrane"/>
    <property type="evidence" value="ECO:0007669"/>
    <property type="project" value="UniProtKB-SubCell"/>
</dbReference>
<dbReference type="PANTHER" id="PTHR23538:SF1">
    <property type="entry name" value="44.5 KD BACTERIOCHLOROPHYLL SYNTHASE SUBUNIT"/>
    <property type="match status" value="1"/>
</dbReference>
<feature type="transmembrane region" description="Helical" evidence="6">
    <location>
        <begin position="149"/>
        <end position="168"/>
    </location>
</feature>
<evidence type="ECO:0000313" key="7">
    <source>
        <dbReference type="EMBL" id="MYD89941.1"/>
    </source>
</evidence>
<organism evidence="7">
    <name type="scientific">Caldilineaceae bacterium SB0662_bin_9</name>
    <dbReference type="NCBI Taxonomy" id="2605258"/>
    <lineage>
        <taxon>Bacteria</taxon>
        <taxon>Bacillati</taxon>
        <taxon>Chloroflexota</taxon>
        <taxon>Caldilineae</taxon>
        <taxon>Caldilineales</taxon>
        <taxon>Caldilineaceae</taxon>
    </lineage>
</organism>
<comment type="caution">
    <text evidence="7">The sequence shown here is derived from an EMBL/GenBank/DDBJ whole genome shotgun (WGS) entry which is preliminary data.</text>
</comment>
<dbReference type="SUPFAM" id="SSF103473">
    <property type="entry name" value="MFS general substrate transporter"/>
    <property type="match status" value="1"/>
</dbReference>
<evidence type="ECO:0000256" key="1">
    <source>
        <dbReference type="ARBA" id="ARBA00004141"/>
    </source>
</evidence>
<protein>
    <submittedName>
        <fullName evidence="7">BCD family MFS transporter</fullName>
    </submittedName>
</protein>
<evidence type="ECO:0000256" key="2">
    <source>
        <dbReference type="ARBA" id="ARBA00008412"/>
    </source>
</evidence>
<keyword evidence="5 6" id="KW-0472">Membrane</keyword>
<dbReference type="InterPro" id="IPR026036">
    <property type="entry name" value="PucC"/>
</dbReference>
<dbReference type="PANTHER" id="PTHR23538">
    <property type="entry name" value="44.5 KD BACTERIOCHLOROPHYLL SYNTHASE SUBUNIT"/>
    <property type="match status" value="1"/>
</dbReference>
<feature type="transmembrane region" description="Helical" evidence="6">
    <location>
        <begin position="110"/>
        <end position="137"/>
    </location>
</feature>
<reference evidence="7" key="1">
    <citation type="submission" date="2019-09" db="EMBL/GenBank/DDBJ databases">
        <title>Characterisation of the sponge microbiome using genome-centric metagenomics.</title>
        <authorList>
            <person name="Engelberts J.P."/>
            <person name="Robbins S.J."/>
            <person name="De Goeij J.M."/>
            <person name="Aranda M."/>
            <person name="Bell S.C."/>
            <person name="Webster N.S."/>
        </authorList>
    </citation>
    <scope>NUCLEOTIDE SEQUENCE</scope>
    <source>
        <strain evidence="7">SB0662_bin_9</strain>
    </source>
</reference>
<proteinExistence type="inferred from homology"/>
<comment type="subcellular location">
    <subcellularLocation>
        <location evidence="1">Membrane</location>
        <topology evidence="1">Multi-pass membrane protein</topology>
    </subcellularLocation>
</comment>
<dbReference type="Pfam" id="PF03209">
    <property type="entry name" value="PUCC"/>
    <property type="match status" value="1"/>
</dbReference>
<feature type="transmembrane region" description="Helical" evidence="6">
    <location>
        <begin position="79"/>
        <end position="104"/>
    </location>
</feature>
<keyword evidence="3 6" id="KW-0812">Transmembrane</keyword>
<feature type="transmembrane region" description="Helical" evidence="6">
    <location>
        <begin position="36"/>
        <end position="58"/>
    </location>
</feature>
<feature type="transmembrane region" description="Helical" evidence="6">
    <location>
        <begin position="234"/>
        <end position="253"/>
    </location>
</feature>
<feature type="transmembrane region" description="Helical" evidence="6">
    <location>
        <begin position="273"/>
        <end position="291"/>
    </location>
</feature>
<feature type="transmembrane region" description="Helical" evidence="6">
    <location>
        <begin position="393"/>
        <end position="414"/>
    </location>
</feature>
<dbReference type="Gene3D" id="1.20.1250.20">
    <property type="entry name" value="MFS general substrate transporter like domains"/>
    <property type="match status" value="2"/>
</dbReference>
<dbReference type="AlphaFoldDB" id="A0A6B1DRX2"/>
<dbReference type="EMBL" id="VXPY01000038">
    <property type="protein sequence ID" value="MYD89941.1"/>
    <property type="molecule type" value="Genomic_DNA"/>
</dbReference>
<gene>
    <name evidence="7" type="ORF">F4Y08_06320</name>
</gene>
<dbReference type="CDD" id="cd06176">
    <property type="entry name" value="MFS_BCD_PucC-like"/>
    <property type="match status" value="1"/>
</dbReference>
<feature type="transmembrane region" description="Helical" evidence="6">
    <location>
        <begin position="298"/>
        <end position="318"/>
    </location>
</feature>
<evidence type="ECO:0000256" key="6">
    <source>
        <dbReference type="SAM" id="Phobius"/>
    </source>
</evidence>
<keyword evidence="4 6" id="KW-1133">Transmembrane helix</keyword>
<evidence type="ECO:0000256" key="3">
    <source>
        <dbReference type="ARBA" id="ARBA00022692"/>
    </source>
</evidence>
<name>A0A6B1DRX2_9CHLR</name>
<sequence length="444" mass="47258">MFDIRSSSGRRLLQFTLIHVGTALTVVPVTSVLNRVMIAEMGLSSTLVAFLVTLPYLLSPLQIWFGALMDRQTAVGGRFVTWIRLGGLMAAVGASLMAFTVFLIPESLFTGFAVTVVVFLVWGVGINLSSVAYLALLSARADPQERSRTVGVMFTAMIAASIGTGIFLSSQMEPYSQERLGVLLLVVPAVALVLVLLGALHLEQPSGSPTADRQPPQAPPGLLLRSLKDNPVGLRYFAYLMLVLLCIHTQDVLLEPFGAEVLGMSVSDTSRLVSIWGAGFLITMLAGIPLVRRYGERAVSGAGSCLAAAAFLLISGSGLLGQTYLFMGSVLVLGLGGGLMTQSNLTFMLRMTVPRARALYIGTWSVATFLAQAMIFVPVGLGEFIELLSGSPWLGYAAVFLLEGAGIIGAIFMLRSIRIESFQRKANEQLPDLPAAEPVGVSLG</sequence>
<feature type="transmembrane region" description="Helical" evidence="6">
    <location>
        <begin position="359"/>
        <end position="381"/>
    </location>
</feature>
<accession>A0A6B1DRX2</accession>
<feature type="transmembrane region" description="Helical" evidence="6">
    <location>
        <begin position="324"/>
        <end position="347"/>
    </location>
</feature>
<evidence type="ECO:0000256" key="4">
    <source>
        <dbReference type="ARBA" id="ARBA00022989"/>
    </source>
</evidence>
<feature type="transmembrane region" description="Helical" evidence="6">
    <location>
        <begin position="180"/>
        <end position="200"/>
    </location>
</feature>
<evidence type="ECO:0000256" key="5">
    <source>
        <dbReference type="ARBA" id="ARBA00023136"/>
    </source>
</evidence>
<feature type="transmembrane region" description="Helical" evidence="6">
    <location>
        <begin position="12"/>
        <end position="30"/>
    </location>
</feature>
<comment type="similarity">
    <text evidence="2">Belongs to the PucC family.</text>
</comment>
<dbReference type="InterPro" id="IPR004896">
    <property type="entry name" value="PucC-rel"/>
</dbReference>
<dbReference type="InterPro" id="IPR036259">
    <property type="entry name" value="MFS_trans_sf"/>
</dbReference>